<gene>
    <name evidence="2" type="ORF">QOZ93_001062</name>
</gene>
<comment type="caution">
    <text evidence="2">The sequence shown here is derived from an EMBL/GenBank/DDBJ whole genome shotgun (WGS) entry which is preliminary data.</text>
</comment>
<accession>A0ABU0JSV6</accession>
<dbReference type="Pfam" id="PF03009">
    <property type="entry name" value="GDPD"/>
    <property type="match status" value="1"/>
</dbReference>
<reference evidence="2 3" key="1">
    <citation type="submission" date="2023-07" db="EMBL/GenBank/DDBJ databases">
        <title>Genomic Encyclopedia of Type Strains, Phase IV (KMG-IV): sequencing the most valuable type-strain genomes for metagenomic binning, comparative biology and taxonomic classification.</title>
        <authorList>
            <person name="Goeker M."/>
        </authorList>
    </citation>
    <scope>NUCLEOTIDE SEQUENCE [LARGE SCALE GENOMIC DNA]</scope>
    <source>
        <strain evidence="2 3">DSM 1400</strain>
    </source>
</reference>
<dbReference type="EMBL" id="JAUSWN010000007">
    <property type="protein sequence ID" value="MDQ0479321.1"/>
    <property type="molecule type" value="Genomic_DNA"/>
</dbReference>
<dbReference type="PROSITE" id="PS51704">
    <property type="entry name" value="GP_PDE"/>
    <property type="match status" value="1"/>
</dbReference>
<dbReference type="EC" id="3.1.4.46" evidence="2"/>
<keyword evidence="2" id="KW-0378">Hydrolase</keyword>
<dbReference type="GO" id="GO:0008889">
    <property type="term" value="F:glycerophosphodiester phosphodiesterase activity"/>
    <property type="evidence" value="ECO:0007669"/>
    <property type="project" value="UniProtKB-EC"/>
</dbReference>
<evidence type="ECO:0000313" key="2">
    <source>
        <dbReference type="EMBL" id="MDQ0479321.1"/>
    </source>
</evidence>
<sequence length="268" mass="30594">MFLTCFLFLIVSILFYSQDLKNNTQITAHRGNSSVAPENTLSAIKSAIDVNADFAEIDVQETKDGKLVLTHDSNFKRIANIDKNVYDVTLKEIKTYDVGSNFSPVFKGEKFPTLEEAIKLSKNKIKLNIEIKLNGHEKNLVTSVVNLIEKENFIDQCVVTSLDYDVLKEVRKLNPNIKIGYIMFVALGNLSSMDVDFYSIERTNVTKAFVKRAHNLGRQVHVWTVDDETDANSLIDMKVDNIITNYPKLMRNLLNDRKKEERLDDVLK</sequence>
<protein>
    <submittedName>
        <fullName evidence="2">Glycerophosphoryl diester phosphodiesterase</fullName>
        <ecNumber evidence="2">3.1.4.46</ecNumber>
    </submittedName>
</protein>
<organism evidence="2 3">
    <name type="scientific">Hathewaya limosa</name>
    <name type="common">Clostridium limosum</name>
    <dbReference type="NCBI Taxonomy" id="1536"/>
    <lineage>
        <taxon>Bacteria</taxon>
        <taxon>Bacillati</taxon>
        <taxon>Bacillota</taxon>
        <taxon>Clostridia</taxon>
        <taxon>Eubacteriales</taxon>
        <taxon>Clostridiaceae</taxon>
        <taxon>Hathewaya</taxon>
    </lineage>
</organism>
<name>A0ABU0JSV6_HATLI</name>
<dbReference type="Gene3D" id="3.20.20.190">
    <property type="entry name" value="Phosphatidylinositol (PI) phosphodiesterase"/>
    <property type="match status" value="1"/>
</dbReference>
<evidence type="ECO:0000313" key="3">
    <source>
        <dbReference type="Proteomes" id="UP001224418"/>
    </source>
</evidence>
<proteinExistence type="predicted"/>
<keyword evidence="3" id="KW-1185">Reference proteome</keyword>
<feature type="domain" description="GP-PDE" evidence="1">
    <location>
        <begin position="24"/>
        <end position="254"/>
    </location>
</feature>
<dbReference type="InterPro" id="IPR017946">
    <property type="entry name" value="PLC-like_Pdiesterase_TIM-brl"/>
</dbReference>
<dbReference type="CDD" id="cd08579">
    <property type="entry name" value="GDPD_memb_like"/>
    <property type="match status" value="1"/>
</dbReference>
<dbReference type="Proteomes" id="UP001224418">
    <property type="component" value="Unassembled WGS sequence"/>
</dbReference>
<evidence type="ECO:0000259" key="1">
    <source>
        <dbReference type="PROSITE" id="PS51704"/>
    </source>
</evidence>
<dbReference type="SUPFAM" id="SSF51695">
    <property type="entry name" value="PLC-like phosphodiesterases"/>
    <property type="match status" value="1"/>
</dbReference>
<dbReference type="PANTHER" id="PTHR46211">
    <property type="entry name" value="GLYCEROPHOSPHORYL DIESTER PHOSPHODIESTERASE"/>
    <property type="match status" value="1"/>
</dbReference>
<dbReference type="InterPro" id="IPR030395">
    <property type="entry name" value="GP_PDE_dom"/>
</dbReference>
<dbReference type="PANTHER" id="PTHR46211:SF8">
    <property type="entry name" value="PHOSPHODIESTERASE"/>
    <property type="match status" value="1"/>
</dbReference>